<evidence type="ECO:0000313" key="17">
    <source>
        <dbReference type="Proteomes" id="UP000018468"/>
    </source>
</evidence>
<dbReference type="EMBL" id="AHAT01026472">
    <property type="status" value="NOT_ANNOTATED_CDS"/>
    <property type="molecule type" value="Genomic_DNA"/>
</dbReference>
<keyword evidence="5" id="KW-0963">Cytoplasm</keyword>
<dbReference type="Bgee" id="ENSLOCG00000015368">
    <property type="expression patterns" value="Expressed in bone element and 11 other cell types or tissues"/>
</dbReference>
<dbReference type="STRING" id="7918.ENSLOCP00000018911"/>
<dbReference type="EMBL" id="AHAT01026473">
    <property type="status" value="NOT_ANNOTATED_CDS"/>
    <property type="molecule type" value="Genomic_DNA"/>
</dbReference>
<dbReference type="GO" id="GO:0005737">
    <property type="term" value="C:cytoplasm"/>
    <property type="evidence" value="ECO:0000318"/>
    <property type="project" value="GO_Central"/>
</dbReference>
<evidence type="ECO:0000256" key="3">
    <source>
        <dbReference type="ARBA" id="ARBA00005666"/>
    </source>
</evidence>
<feature type="domain" description="Calponin-homology (CH)" evidence="15">
    <location>
        <begin position="23"/>
        <end position="131"/>
    </location>
</feature>
<evidence type="ECO:0000256" key="13">
    <source>
        <dbReference type="ARBA" id="ARBA00063607"/>
    </source>
</evidence>
<proteinExistence type="inferred from homology"/>
<dbReference type="Gene3D" id="1.10.418.10">
    <property type="entry name" value="Calponin-like domain"/>
    <property type="match status" value="2"/>
</dbReference>
<evidence type="ECO:0000259" key="15">
    <source>
        <dbReference type="PROSITE" id="PS50021"/>
    </source>
</evidence>
<dbReference type="Pfam" id="PF00307">
    <property type="entry name" value="CH"/>
    <property type="match status" value="2"/>
</dbReference>
<dbReference type="Ensembl" id="ENSLOCT00000018943.1">
    <property type="protein sequence ID" value="ENSLOCP00000018911.1"/>
    <property type="gene ID" value="ENSLOCG00000015368.1"/>
</dbReference>
<comment type="subcellular location">
    <subcellularLocation>
        <location evidence="2">Cell membrane</location>
        <topology evidence="2">Peripheral membrane protein</topology>
        <orientation evidence="2">Cytoplasmic side</orientation>
    </subcellularLocation>
    <subcellularLocation>
        <location evidence="1">Cytoplasm</location>
        <location evidence="1">Cytoskeleton</location>
    </subcellularLocation>
</comment>
<name>W5NE52_LEPOC</name>
<keyword evidence="11" id="KW-0206">Cytoskeleton</keyword>
<sequence length="301" mass="34401">MEGFLGERRKIIQPGSLKDPKLEDLKTRLTDWINTTLKPEHIVVQSLEEDLFDGLVLHHLLVRLAGMKLDVEEIALTAMAQKRKLGVILEAINRVLGLSKEDSQKWSVNLIHNRDLLSTLHLLVAIVKHFQPEMALPSNVCLEVIILENSQSKWKQKKTSMLKQACNDNKEKSRIDPIDELLKLEPQKVNTVKQAILHFVNKNMARMGLQVSDIDTQFSDGVILLLLIGQLEDYFVHLSEFYLTPSTNEEMVHNVTLALDLLSDRELQLYNVAPEAIDIVSQDLTATLTVLYALFKKYKYR</sequence>
<dbReference type="GO" id="GO:0030036">
    <property type="term" value="P:actin cytoskeleton organization"/>
    <property type="evidence" value="ECO:0000318"/>
    <property type="project" value="GO_Central"/>
</dbReference>
<evidence type="ECO:0000256" key="8">
    <source>
        <dbReference type="ARBA" id="ARBA00022990"/>
    </source>
</evidence>
<feature type="domain" description="Calponin-homology (CH)" evidence="15">
    <location>
        <begin position="190"/>
        <end position="299"/>
    </location>
</feature>
<dbReference type="GO" id="GO:0030031">
    <property type="term" value="P:cell projection assembly"/>
    <property type="evidence" value="ECO:0000318"/>
    <property type="project" value="GO_Central"/>
</dbReference>
<dbReference type="InterPro" id="IPR001715">
    <property type="entry name" value="CH_dom"/>
</dbReference>
<dbReference type="GO" id="GO:0034446">
    <property type="term" value="P:substrate adhesion-dependent cell spreading"/>
    <property type="evidence" value="ECO:0000318"/>
    <property type="project" value="GO_Central"/>
</dbReference>
<keyword evidence="6" id="KW-0677">Repeat</keyword>
<dbReference type="FunFam" id="1.10.418.10:FF:000011">
    <property type="entry name" value="Parvin, beta"/>
    <property type="match status" value="1"/>
</dbReference>
<dbReference type="OMA" id="SEHIVVQ"/>
<dbReference type="SUPFAM" id="SSF47576">
    <property type="entry name" value="Calponin-homology domain, CH-domain"/>
    <property type="match status" value="1"/>
</dbReference>
<keyword evidence="9" id="KW-0472">Membrane</keyword>
<evidence type="ECO:0000256" key="2">
    <source>
        <dbReference type="ARBA" id="ARBA00004413"/>
    </source>
</evidence>
<dbReference type="AlphaFoldDB" id="W5NE52"/>
<dbReference type="eggNOG" id="KOG3631">
    <property type="taxonomic scope" value="Eukaryota"/>
</dbReference>
<keyword evidence="10" id="KW-0009">Actin-binding</keyword>
<keyword evidence="7" id="KW-0130">Cell adhesion</keyword>
<reference evidence="17" key="1">
    <citation type="submission" date="2011-12" db="EMBL/GenBank/DDBJ databases">
        <title>The Draft Genome of Lepisosteus oculatus.</title>
        <authorList>
            <consortium name="The Broad Institute Genome Assembly &amp; Analysis Group"/>
            <consortium name="Computational R&amp;D Group"/>
            <consortium name="and Sequencing Platform"/>
            <person name="Di Palma F."/>
            <person name="Alfoldi J."/>
            <person name="Johnson J."/>
            <person name="Berlin A."/>
            <person name="Gnerre S."/>
            <person name="Jaffe D."/>
            <person name="MacCallum I."/>
            <person name="Young S."/>
            <person name="Walker B.J."/>
            <person name="Lander E.S."/>
            <person name="Lindblad-Toh K."/>
        </authorList>
    </citation>
    <scope>NUCLEOTIDE SEQUENCE [LARGE SCALE GENOMIC DNA]</scope>
</reference>
<dbReference type="PROSITE" id="PS50021">
    <property type="entry name" value="CH"/>
    <property type="match status" value="2"/>
</dbReference>
<dbReference type="PANTHER" id="PTHR12114:SF1">
    <property type="entry name" value="GAMMA-PARVIN"/>
    <property type="match status" value="1"/>
</dbReference>
<keyword evidence="17" id="KW-1185">Reference proteome</keyword>
<dbReference type="InterPro" id="IPR036872">
    <property type="entry name" value="CH_dom_sf"/>
</dbReference>
<dbReference type="CDD" id="cd21307">
    <property type="entry name" value="CH_PARVG_rpt2"/>
    <property type="match status" value="1"/>
</dbReference>
<keyword evidence="8" id="KW-0007">Acetylation</keyword>
<comment type="subunit">
    <text evidence="13">Interacts with ILK; the interaction promotes the establishment of cell polarity required for leukocyte migration. Interacts with ARHGEF6; the guanine nucleotide exchange factor activity of ARHGEF6 is essential for the PARVG-induced enhancement of cell spreading.</text>
</comment>
<evidence type="ECO:0000313" key="16">
    <source>
        <dbReference type="Ensembl" id="ENSLOCP00000018911.1"/>
    </source>
</evidence>
<dbReference type="GO" id="GO:0015629">
    <property type="term" value="C:actin cytoskeleton"/>
    <property type="evidence" value="ECO:0000318"/>
    <property type="project" value="GO_Central"/>
</dbReference>
<dbReference type="PIRSF" id="PIRSF039131">
    <property type="entry name" value="Parvin"/>
    <property type="match status" value="1"/>
</dbReference>
<reference evidence="16" key="3">
    <citation type="submission" date="2025-09" db="UniProtKB">
        <authorList>
            <consortium name="Ensembl"/>
        </authorList>
    </citation>
    <scope>IDENTIFICATION</scope>
</reference>
<evidence type="ECO:0000256" key="4">
    <source>
        <dbReference type="ARBA" id="ARBA00022475"/>
    </source>
</evidence>
<dbReference type="InterPro" id="IPR028433">
    <property type="entry name" value="Parvin"/>
</dbReference>
<evidence type="ECO:0000256" key="6">
    <source>
        <dbReference type="ARBA" id="ARBA00022737"/>
    </source>
</evidence>
<dbReference type="PANTHER" id="PTHR12114">
    <property type="entry name" value="PARVIN"/>
    <property type="match status" value="1"/>
</dbReference>
<dbReference type="GO" id="GO:0005886">
    <property type="term" value="C:plasma membrane"/>
    <property type="evidence" value="ECO:0007669"/>
    <property type="project" value="UniProtKB-SubCell"/>
</dbReference>
<comment type="similarity">
    <text evidence="3">Belongs to the parvin family.</text>
</comment>
<comment type="function">
    <text evidence="12">Plays a role with ILK in promoting the cell adhesion and spreading of leukocytes.</text>
</comment>
<dbReference type="GeneTree" id="ENSGT00950000183194"/>
<dbReference type="FunFam" id="1.10.418.10:FF:000064">
    <property type="entry name" value="Parvin, gamma"/>
    <property type="match status" value="1"/>
</dbReference>
<organism evidence="16 17">
    <name type="scientific">Lepisosteus oculatus</name>
    <name type="common">Spotted gar</name>
    <dbReference type="NCBI Taxonomy" id="7918"/>
    <lineage>
        <taxon>Eukaryota</taxon>
        <taxon>Metazoa</taxon>
        <taxon>Chordata</taxon>
        <taxon>Craniata</taxon>
        <taxon>Vertebrata</taxon>
        <taxon>Euteleostomi</taxon>
        <taxon>Actinopterygii</taxon>
        <taxon>Neopterygii</taxon>
        <taxon>Holostei</taxon>
        <taxon>Semionotiformes</taxon>
        <taxon>Lepisosteidae</taxon>
        <taxon>Lepisosteus</taxon>
    </lineage>
</organism>
<protein>
    <recommendedName>
        <fullName evidence="14">Gamma-parvin</fullName>
    </recommendedName>
</protein>
<evidence type="ECO:0000256" key="5">
    <source>
        <dbReference type="ARBA" id="ARBA00022490"/>
    </source>
</evidence>
<dbReference type="FunCoup" id="W5NE52">
    <property type="interactions" value="587"/>
</dbReference>
<reference evidence="16" key="2">
    <citation type="submission" date="2025-08" db="UniProtKB">
        <authorList>
            <consortium name="Ensembl"/>
        </authorList>
    </citation>
    <scope>IDENTIFICATION</scope>
</reference>
<evidence type="ECO:0000256" key="12">
    <source>
        <dbReference type="ARBA" id="ARBA00057182"/>
    </source>
</evidence>
<evidence type="ECO:0000256" key="7">
    <source>
        <dbReference type="ARBA" id="ARBA00022889"/>
    </source>
</evidence>
<accession>W5NE52</accession>
<evidence type="ECO:0000256" key="10">
    <source>
        <dbReference type="ARBA" id="ARBA00023203"/>
    </source>
</evidence>
<evidence type="ECO:0000256" key="9">
    <source>
        <dbReference type="ARBA" id="ARBA00023136"/>
    </source>
</evidence>
<dbReference type="GO" id="GO:0071963">
    <property type="term" value="P:establishment or maintenance of cell polarity regulating cell shape"/>
    <property type="evidence" value="ECO:0000318"/>
    <property type="project" value="GO_Central"/>
</dbReference>
<dbReference type="InParanoid" id="W5NE52"/>
<evidence type="ECO:0000256" key="14">
    <source>
        <dbReference type="ARBA" id="ARBA00073552"/>
    </source>
</evidence>
<dbReference type="GO" id="GO:0005925">
    <property type="term" value="C:focal adhesion"/>
    <property type="evidence" value="ECO:0000318"/>
    <property type="project" value="GO_Central"/>
</dbReference>
<evidence type="ECO:0000256" key="11">
    <source>
        <dbReference type="ARBA" id="ARBA00023212"/>
    </source>
</evidence>
<keyword evidence="4" id="KW-1003">Cell membrane</keyword>
<evidence type="ECO:0000256" key="1">
    <source>
        <dbReference type="ARBA" id="ARBA00004245"/>
    </source>
</evidence>
<dbReference type="GO" id="GO:0003779">
    <property type="term" value="F:actin binding"/>
    <property type="evidence" value="ECO:0000318"/>
    <property type="project" value="GO_Central"/>
</dbReference>
<dbReference type="Proteomes" id="UP000018468">
    <property type="component" value="Linkage group LG8"/>
</dbReference>